<dbReference type="Proteomes" id="UP001231649">
    <property type="component" value="Chromosome 31"/>
</dbReference>
<keyword evidence="2" id="KW-1185">Reference proteome</keyword>
<comment type="caution">
    <text evidence="1">The sequence shown here is derived from an EMBL/GenBank/DDBJ whole genome shotgun (WGS) entry which is preliminary data.</text>
</comment>
<evidence type="ECO:0000313" key="2">
    <source>
        <dbReference type="Proteomes" id="UP001231649"/>
    </source>
</evidence>
<reference evidence="1" key="1">
    <citation type="submission" date="2023-03" db="EMBL/GenBank/DDBJ databases">
        <title>Chromosome-level genomes of two armyworms, Mythimna separata and Mythimna loreyi, provide insights into the biosynthesis and reception of sex pheromones.</title>
        <authorList>
            <person name="Zhao H."/>
        </authorList>
    </citation>
    <scope>NUCLEOTIDE SEQUENCE</scope>
    <source>
        <strain evidence="1">BeijingLab</strain>
    </source>
</reference>
<sequence length="163" mass="19275">MRSTKRSKSHKTPSRHERTYKNRHKNKSSRSWGWNDDLSGLFIDDINEAIRARKARRTDGKGCWKLVPKDSCEVYKDRKKRSATRKKMELSSEEVSNDTESVMDEDKKENRKKLRKKYTKRVVIQSKKSKHKRKKRSKSYSVSACSSQSTCYTNKSHLDSSYY</sequence>
<protein>
    <submittedName>
        <fullName evidence="1">Uncharacterized protein</fullName>
    </submittedName>
</protein>
<proteinExistence type="predicted"/>
<evidence type="ECO:0000313" key="1">
    <source>
        <dbReference type="EMBL" id="KAJ8705537.1"/>
    </source>
</evidence>
<accession>A0ACC2Q3D6</accession>
<organism evidence="1 2">
    <name type="scientific">Mythimna loreyi</name>
    <dbReference type="NCBI Taxonomy" id="667449"/>
    <lineage>
        <taxon>Eukaryota</taxon>
        <taxon>Metazoa</taxon>
        <taxon>Ecdysozoa</taxon>
        <taxon>Arthropoda</taxon>
        <taxon>Hexapoda</taxon>
        <taxon>Insecta</taxon>
        <taxon>Pterygota</taxon>
        <taxon>Neoptera</taxon>
        <taxon>Endopterygota</taxon>
        <taxon>Lepidoptera</taxon>
        <taxon>Glossata</taxon>
        <taxon>Ditrysia</taxon>
        <taxon>Noctuoidea</taxon>
        <taxon>Noctuidae</taxon>
        <taxon>Noctuinae</taxon>
        <taxon>Hadenini</taxon>
        <taxon>Mythimna</taxon>
    </lineage>
</organism>
<name>A0ACC2Q3D6_9NEOP</name>
<dbReference type="EMBL" id="CM056807">
    <property type="protein sequence ID" value="KAJ8705537.1"/>
    <property type="molecule type" value="Genomic_DNA"/>
</dbReference>
<gene>
    <name evidence="1" type="ORF">PYW08_012583</name>
</gene>